<name>A0A919TZT5_9CELL</name>
<sequence>MSRPEKSSVALRRSHRVAGVIAPTARPSSKERPMTAQPHVHPKTHAHSEAPAPAALPEIVDRDTWLRARAALLPREKAHTHEGDAIAAARRRLPMVEVDATVELVGADGPTRVLDMFDGRDQLLVCKHMWHPGQGFEGQCRGCTITLWNFQDPVYLEARGVTFAVWCEGPYDEFAPYREFMGYPTPWYSVHGVDSPGISDGWITTYLRVGDRVFQTYETDDRGCEVMMTALQLLDVTVYGRQEEWEDSPAGWPQDPTQSWLRRDGRPIPQWTRPGVTPVAAPTEEGCC</sequence>
<dbReference type="AlphaFoldDB" id="A0A919TZT5"/>
<gene>
    <name evidence="2" type="ORF">Cch01nite_28390</name>
</gene>
<organism evidence="2 3">
    <name type="scientific">Cellulomonas chitinilytica</name>
    <dbReference type="NCBI Taxonomy" id="398759"/>
    <lineage>
        <taxon>Bacteria</taxon>
        <taxon>Bacillati</taxon>
        <taxon>Actinomycetota</taxon>
        <taxon>Actinomycetes</taxon>
        <taxon>Micrococcales</taxon>
        <taxon>Cellulomonadaceae</taxon>
        <taxon>Cellulomonas</taxon>
    </lineage>
</organism>
<accession>A0A919TZT5</accession>
<evidence type="ECO:0000256" key="1">
    <source>
        <dbReference type="SAM" id="MobiDB-lite"/>
    </source>
</evidence>
<feature type="region of interest" description="Disordered" evidence="1">
    <location>
        <begin position="1"/>
        <end position="56"/>
    </location>
</feature>
<evidence type="ECO:0000313" key="3">
    <source>
        <dbReference type="Proteomes" id="UP000632740"/>
    </source>
</evidence>
<dbReference type="Pfam" id="PF05988">
    <property type="entry name" value="DUF899"/>
    <property type="match status" value="2"/>
</dbReference>
<keyword evidence="3" id="KW-1185">Reference proteome</keyword>
<dbReference type="InterPro" id="IPR010296">
    <property type="entry name" value="DUF899_thioredox"/>
</dbReference>
<reference evidence="2" key="1">
    <citation type="submission" date="2021-01" db="EMBL/GenBank/DDBJ databases">
        <title>Whole genome shotgun sequence of Cellulomonas chitinilytica NBRC 110799.</title>
        <authorList>
            <person name="Komaki H."/>
            <person name="Tamura T."/>
        </authorList>
    </citation>
    <scope>NUCLEOTIDE SEQUENCE</scope>
    <source>
        <strain evidence="2">NBRC 110799</strain>
    </source>
</reference>
<protein>
    <recommendedName>
        <fullName evidence="4">DUF899 domain-containing protein</fullName>
    </recommendedName>
</protein>
<comment type="caution">
    <text evidence="2">The sequence shown here is derived from an EMBL/GenBank/DDBJ whole genome shotgun (WGS) entry which is preliminary data.</text>
</comment>
<feature type="region of interest" description="Disordered" evidence="1">
    <location>
        <begin position="245"/>
        <end position="267"/>
    </location>
</feature>
<evidence type="ECO:0008006" key="4">
    <source>
        <dbReference type="Google" id="ProtNLM"/>
    </source>
</evidence>
<dbReference type="Proteomes" id="UP000632740">
    <property type="component" value="Unassembled WGS sequence"/>
</dbReference>
<dbReference type="EMBL" id="BONK01000009">
    <property type="protein sequence ID" value="GIG22115.1"/>
    <property type="molecule type" value="Genomic_DNA"/>
</dbReference>
<proteinExistence type="predicted"/>
<evidence type="ECO:0000313" key="2">
    <source>
        <dbReference type="EMBL" id="GIG22115.1"/>
    </source>
</evidence>